<evidence type="ECO:0000256" key="4">
    <source>
        <dbReference type="ARBA" id="ARBA00022475"/>
    </source>
</evidence>
<feature type="transmembrane region" description="Helical" evidence="9">
    <location>
        <begin position="341"/>
        <end position="366"/>
    </location>
</feature>
<evidence type="ECO:0000256" key="6">
    <source>
        <dbReference type="ARBA" id="ARBA00022989"/>
    </source>
</evidence>
<evidence type="ECO:0000259" key="10">
    <source>
        <dbReference type="Pfam" id="PF03553"/>
    </source>
</evidence>
<evidence type="ECO:0000313" key="11">
    <source>
        <dbReference type="EMBL" id="AVQ30953.1"/>
    </source>
</evidence>
<keyword evidence="4" id="KW-1003">Cell membrane</keyword>
<evidence type="ECO:0000256" key="1">
    <source>
        <dbReference type="ARBA" id="ARBA00004651"/>
    </source>
</evidence>
<feature type="transmembrane region" description="Helical" evidence="9">
    <location>
        <begin position="415"/>
        <end position="433"/>
    </location>
</feature>
<dbReference type="PANTHER" id="PTHR33451">
    <property type="entry name" value="MALATE-2H(+)/NA(+)-LACTATE ANTIPORTER"/>
    <property type="match status" value="1"/>
</dbReference>
<protein>
    <submittedName>
        <fullName evidence="11">Sodium:proton antiporter</fullName>
    </submittedName>
</protein>
<feature type="transmembrane region" description="Helical" evidence="9">
    <location>
        <begin position="62"/>
        <end position="91"/>
    </location>
</feature>
<comment type="subcellular location">
    <subcellularLocation>
        <location evidence="1">Cell membrane</location>
        <topology evidence="1">Multi-pass membrane protein</topology>
    </subcellularLocation>
</comment>
<dbReference type="InterPro" id="IPR052180">
    <property type="entry name" value="NhaC_Na-H+_Antiporter"/>
</dbReference>
<name>A0ABM6U3R0_FUSVA</name>
<feature type="transmembrane region" description="Helical" evidence="9">
    <location>
        <begin position="6"/>
        <end position="39"/>
    </location>
</feature>
<reference evidence="12" key="1">
    <citation type="journal article" date="2018" name="MSphere">
        <title>Fusobacterium Genomics Using MinION and Illumina Sequencing Enables Genome Completion and Correction.</title>
        <authorList>
            <person name="Todd S.M."/>
            <person name="Settlage R.E."/>
            <person name="Lahmers K.K."/>
            <person name="Slade D.J."/>
        </authorList>
    </citation>
    <scope>NUCLEOTIDE SEQUENCE [LARGE SCALE GENOMIC DNA]</scope>
    <source>
        <strain evidence="12">ATCC 27725</strain>
    </source>
</reference>
<keyword evidence="5 9" id="KW-0812">Transmembrane</keyword>
<evidence type="ECO:0000313" key="12">
    <source>
        <dbReference type="Proteomes" id="UP000241238"/>
    </source>
</evidence>
<comment type="similarity">
    <text evidence="8">Belongs to the NhaC Na(+)/H(+) (TC 2.A.35) antiporter family.</text>
</comment>
<keyword evidence="2" id="KW-0813">Transport</keyword>
<dbReference type="GeneID" id="77467720"/>
<dbReference type="Proteomes" id="UP000241238">
    <property type="component" value="Chromosome"/>
</dbReference>
<keyword evidence="3" id="KW-0050">Antiport</keyword>
<feature type="transmembrane region" description="Helical" evidence="9">
    <location>
        <begin position="220"/>
        <end position="240"/>
    </location>
</feature>
<keyword evidence="6 9" id="KW-1133">Transmembrane helix</keyword>
<proteinExistence type="inferred from homology"/>
<evidence type="ECO:0000256" key="8">
    <source>
        <dbReference type="ARBA" id="ARBA00038435"/>
    </source>
</evidence>
<dbReference type="RefSeq" id="WP_005949957.1">
    <property type="nucleotide sequence ID" value="NZ_CP028103.1"/>
</dbReference>
<feature type="transmembrane region" description="Helical" evidence="9">
    <location>
        <begin position="246"/>
        <end position="262"/>
    </location>
</feature>
<feature type="transmembrane region" description="Helical" evidence="9">
    <location>
        <begin position="97"/>
        <end position="130"/>
    </location>
</feature>
<evidence type="ECO:0000256" key="2">
    <source>
        <dbReference type="ARBA" id="ARBA00022448"/>
    </source>
</evidence>
<dbReference type="InterPro" id="IPR018461">
    <property type="entry name" value="Na/H_Antiport_NhaC-like_C"/>
</dbReference>
<sequence>MKKAAFLFLFFFLLLYVIMNKFTLGIIVLGVYAGFALLALKRNNTIDSVINISLEYSKKSKVVLIIFLFVGALTASWLSSGTIPGIVYFGIKFINPALFIFFTFLITSIVAFFLGSSFGTASTIGIALMAIARSGNIDVNITGAAIISGMYFGDRWSPLSSSANLVASLTGIDIYSNLKNLVKSMIIPYILTSLFYIFLSKNYILNTSESTISELISSTYNLDIRFIFIPVVSIVIFSLLRINVRISMGVSIILASIIAVIIQKEEIISVIKYLSLGFYKFDGTALEKIIKGGGVKSMLNASILIIISCSLVGIFEQLNILNYVKNKIMNVKNRADLFRNTIFVSIITGMVGANQTIAVIMTENIVEKVYDEKKVERIELAKDIENSAIVLPAIIPWNIACYLPCTMLGIGSVRFIPFAAYIYLIPICTYIYYRFVLKKKEI</sequence>
<evidence type="ECO:0000256" key="5">
    <source>
        <dbReference type="ARBA" id="ARBA00022692"/>
    </source>
</evidence>
<evidence type="ECO:0000256" key="7">
    <source>
        <dbReference type="ARBA" id="ARBA00023136"/>
    </source>
</evidence>
<feature type="transmembrane region" description="Helical" evidence="9">
    <location>
        <begin position="298"/>
        <end position="321"/>
    </location>
</feature>
<dbReference type="PANTHER" id="PTHR33451:SF3">
    <property type="entry name" value="MALATE-2H(+)_NA(+)-LACTATE ANTIPORTER"/>
    <property type="match status" value="1"/>
</dbReference>
<accession>A0ABM6U3R0</accession>
<evidence type="ECO:0000256" key="9">
    <source>
        <dbReference type="SAM" id="Phobius"/>
    </source>
</evidence>
<dbReference type="EMBL" id="CP028103">
    <property type="protein sequence ID" value="AVQ30953.1"/>
    <property type="molecule type" value="Genomic_DNA"/>
</dbReference>
<organism evidence="11 12">
    <name type="scientific">Fusobacterium varium ATCC 27725</name>
    <dbReference type="NCBI Taxonomy" id="469618"/>
    <lineage>
        <taxon>Bacteria</taxon>
        <taxon>Fusobacteriati</taxon>
        <taxon>Fusobacteriota</taxon>
        <taxon>Fusobacteriia</taxon>
        <taxon>Fusobacteriales</taxon>
        <taxon>Fusobacteriaceae</taxon>
        <taxon>Fusobacterium</taxon>
    </lineage>
</organism>
<dbReference type="Pfam" id="PF03553">
    <property type="entry name" value="Na_H_antiporter"/>
    <property type="match status" value="1"/>
</dbReference>
<gene>
    <name evidence="11" type="ORF">C4N18_06910</name>
</gene>
<keyword evidence="7 9" id="KW-0472">Membrane</keyword>
<evidence type="ECO:0000256" key="3">
    <source>
        <dbReference type="ARBA" id="ARBA00022449"/>
    </source>
</evidence>
<feature type="domain" description="Na+/H+ antiporter NhaC-like C-terminal" evidence="10">
    <location>
        <begin position="149"/>
        <end position="435"/>
    </location>
</feature>
<feature type="transmembrane region" description="Helical" evidence="9">
    <location>
        <begin position="181"/>
        <end position="199"/>
    </location>
</feature>
<keyword evidence="12" id="KW-1185">Reference proteome</keyword>